<protein>
    <recommendedName>
        <fullName evidence="6">Decapping nuclease</fullName>
        <ecNumber evidence="6">3.6.1.-</ecNumber>
    </recommendedName>
</protein>
<dbReference type="GO" id="GO:0000166">
    <property type="term" value="F:nucleotide binding"/>
    <property type="evidence" value="ECO:0007669"/>
    <property type="project" value="UniProtKB-KW"/>
</dbReference>
<dbReference type="InterPro" id="IPR039039">
    <property type="entry name" value="RAI1-like_fam"/>
</dbReference>
<comment type="cofactor">
    <cofactor evidence="1 6">
        <name>a divalent metal cation</name>
        <dbReference type="ChEBI" id="CHEBI:60240"/>
    </cofactor>
</comment>
<keyword evidence="6" id="KW-0378">Hydrolase</keyword>
<name>A0A0C2W4G0_SERVB</name>
<dbReference type="PANTHER" id="PTHR12395">
    <property type="entry name" value="DOM-3 RELATED"/>
    <property type="match status" value="1"/>
</dbReference>
<dbReference type="Proteomes" id="UP000054097">
    <property type="component" value="Unassembled WGS sequence"/>
</dbReference>
<keyword evidence="10" id="KW-1185">Reference proteome</keyword>
<comment type="similarity">
    <text evidence="2 6">Belongs to the DXO/Dom3Z family.</text>
</comment>
<evidence type="ECO:0000313" key="9">
    <source>
        <dbReference type="EMBL" id="KIM21373.1"/>
    </source>
</evidence>
<dbReference type="GO" id="GO:0034353">
    <property type="term" value="F:mRNA 5'-diphosphatase activity"/>
    <property type="evidence" value="ECO:0007669"/>
    <property type="project" value="TreeGrafter"/>
</dbReference>
<dbReference type="GO" id="GO:0003723">
    <property type="term" value="F:RNA binding"/>
    <property type="evidence" value="ECO:0007669"/>
    <property type="project" value="UniProtKB-KW"/>
</dbReference>
<dbReference type="Pfam" id="PF08652">
    <property type="entry name" value="RAI1"/>
    <property type="match status" value="1"/>
</dbReference>
<dbReference type="PANTHER" id="PTHR12395:SF9">
    <property type="entry name" value="DECAPPING AND EXORIBONUCLEASE PROTEIN"/>
    <property type="match status" value="1"/>
</dbReference>
<dbReference type="GO" id="GO:0110155">
    <property type="term" value="P:NAD-cap decapping"/>
    <property type="evidence" value="ECO:0007669"/>
    <property type="project" value="TreeGrafter"/>
</dbReference>
<evidence type="ECO:0000256" key="5">
    <source>
        <dbReference type="ARBA" id="ARBA00048124"/>
    </source>
</evidence>
<comment type="catalytic activity">
    <reaction evidence="5">
        <text>a 5'-end NAD(+)-phospho-ribonucleoside in mRNA + H2O = a 5'-end phospho-ribonucleoside in mRNA + NAD(+) + H(+)</text>
        <dbReference type="Rhea" id="RHEA:60880"/>
        <dbReference type="Rhea" id="RHEA-COMP:15692"/>
        <dbReference type="Rhea" id="RHEA-COMP:15698"/>
        <dbReference type="ChEBI" id="CHEBI:15377"/>
        <dbReference type="ChEBI" id="CHEBI:15378"/>
        <dbReference type="ChEBI" id="CHEBI:57540"/>
        <dbReference type="ChEBI" id="CHEBI:138282"/>
        <dbReference type="ChEBI" id="CHEBI:144029"/>
    </reaction>
    <physiologicalReaction direction="left-to-right" evidence="5">
        <dbReference type="Rhea" id="RHEA:60881"/>
    </physiologicalReaction>
</comment>
<keyword evidence="6" id="KW-0547">Nucleotide-binding</keyword>
<reference evidence="10" key="2">
    <citation type="submission" date="2015-01" db="EMBL/GenBank/DDBJ databases">
        <title>Evolutionary Origins and Diversification of the Mycorrhizal Mutualists.</title>
        <authorList>
            <consortium name="DOE Joint Genome Institute"/>
            <consortium name="Mycorrhizal Genomics Consortium"/>
            <person name="Kohler A."/>
            <person name="Kuo A."/>
            <person name="Nagy L.G."/>
            <person name="Floudas D."/>
            <person name="Copeland A."/>
            <person name="Barry K.W."/>
            <person name="Cichocki N."/>
            <person name="Veneault-Fourrey C."/>
            <person name="LaButti K."/>
            <person name="Lindquist E.A."/>
            <person name="Lipzen A."/>
            <person name="Lundell T."/>
            <person name="Morin E."/>
            <person name="Murat C."/>
            <person name="Riley R."/>
            <person name="Ohm R."/>
            <person name="Sun H."/>
            <person name="Tunlid A."/>
            <person name="Henrissat B."/>
            <person name="Grigoriev I.V."/>
            <person name="Hibbett D.S."/>
            <person name="Martin F."/>
        </authorList>
    </citation>
    <scope>NUCLEOTIDE SEQUENCE [LARGE SCALE GENOMIC DNA]</scope>
    <source>
        <strain evidence="10">MAFF 305830</strain>
    </source>
</reference>
<dbReference type="EC" id="3.6.1.-" evidence="6"/>
<sequence>MAPKRPISAVDGTEETDQEALNRATARQQRVASPSPKPFATLQSLELPSKDWSPKPVAFQKPLQLISFSYTPERQLVFDNSALRFWVEPPRNADLSYRYAHWIKRREEKGRLDGLLKAISEDACKDARSRAHVVCWRGILCKILIAPYEDRNGWTLNVMMVNNRLYFEEHITEEQLAEVDGMPEKNRQQTYYGYSFESWCTSTRPRRRGDKAEWGGDVDTNVQWCSVVKGKMGESRILIGGEVDCVRDTYTGQPDTFVELKTSMSIRPGNASDELRFEKKLLKFYFQSFLLGVPEIMVGFRDFKGHLKTLQSFKTLEIPRMVRGKPNSWDPNLCLAWGEKFLGQVREWMVEGTTSTTKSGVFVGRLIFTPGHGVAFKELDSVEIEEVQAGEERVGFLPSWYISQGDGAG</sequence>
<proteinExistence type="inferred from homology"/>
<dbReference type="GO" id="GO:0005829">
    <property type="term" value="C:cytosol"/>
    <property type="evidence" value="ECO:0007669"/>
    <property type="project" value="TreeGrafter"/>
</dbReference>
<dbReference type="GO" id="GO:0000956">
    <property type="term" value="P:nuclear-transcribed mRNA catabolic process"/>
    <property type="evidence" value="ECO:0007669"/>
    <property type="project" value="TreeGrafter"/>
</dbReference>
<dbReference type="InterPro" id="IPR013961">
    <property type="entry name" value="RAI1"/>
</dbReference>
<comment type="subcellular location">
    <subcellularLocation>
        <location evidence="6">Nucleus</location>
    </subcellularLocation>
</comment>
<reference evidence="9 10" key="1">
    <citation type="submission" date="2014-04" db="EMBL/GenBank/DDBJ databases">
        <authorList>
            <consortium name="DOE Joint Genome Institute"/>
            <person name="Kuo A."/>
            <person name="Zuccaro A."/>
            <person name="Kohler A."/>
            <person name="Nagy L.G."/>
            <person name="Floudas D."/>
            <person name="Copeland A."/>
            <person name="Barry K.W."/>
            <person name="Cichocki N."/>
            <person name="Veneault-Fourrey C."/>
            <person name="LaButti K."/>
            <person name="Lindquist E.A."/>
            <person name="Lipzen A."/>
            <person name="Lundell T."/>
            <person name="Morin E."/>
            <person name="Murat C."/>
            <person name="Sun H."/>
            <person name="Tunlid A."/>
            <person name="Henrissat B."/>
            <person name="Grigoriev I.V."/>
            <person name="Hibbett D.S."/>
            <person name="Martin F."/>
            <person name="Nordberg H.P."/>
            <person name="Cantor M.N."/>
            <person name="Hua S.X."/>
        </authorList>
    </citation>
    <scope>NUCLEOTIDE SEQUENCE [LARGE SCALE GENOMIC DNA]</scope>
    <source>
        <strain evidence="9 10">MAFF 305830</strain>
    </source>
</reference>
<organism evidence="9 10">
    <name type="scientific">Serendipita vermifera MAFF 305830</name>
    <dbReference type="NCBI Taxonomy" id="933852"/>
    <lineage>
        <taxon>Eukaryota</taxon>
        <taxon>Fungi</taxon>
        <taxon>Dikarya</taxon>
        <taxon>Basidiomycota</taxon>
        <taxon>Agaricomycotina</taxon>
        <taxon>Agaricomycetes</taxon>
        <taxon>Sebacinales</taxon>
        <taxon>Serendipitaceae</taxon>
        <taxon>Serendipita</taxon>
    </lineage>
</organism>
<dbReference type="EMBL" id="KN824385">
    <property type="protein sequence ID" value="KIM21373.1"/>
    <property type="molecule type" value="Genomic_DNA"/>
</dbReference>
<evidence type="ECO:0000256" key="1">
    <source>
        <dbReference type="ARBA" id="ARBA00001968"/>
    </source>
</evidence>
<accession>A0A0C2W4G0</accession>
<keyword evidence="6" id="KW-0540">Nuclease</keyword>
<dbReference type="OrthoDB" id="5853397at2759"/>
<evidence type="ECO:0000256" key="3">
    <source>
        <dbReference type="ARBA" id="ARBA00044676"/>
    </source>
</evidence>
<dbReference type="AlphaFoldDB" id="A0A0C2W4G0"/>
<keyword evidence="6" id="KW-0539">Nucleus</keyword>
<evidence type="ECO:0000256" key="6">
    <source>
        <dbReference type="RuleBase" id="RU367113"/>
    </source>
</evidence>
<evidence type="ECO:0000313" key="10">
    <source>
        <dbReference type="Proteomes" id="UP000054097"/>
    </source>
</evidence>
<feature type="domain" description="RAI1-like" evidence="8">
    <location>
        <begin position="60"/>
        <end position="401"/>
    </location>
</feature>
<feature type="region of interest" description="Disordered" evidence="7">
    <location>
        <begin position="1"/>
        <end position="38"/>
    </location>
</feature>
<dbReference type="STRING" id="933852.A0A0C2W4G0"/>
<comment type="catalytic activity">
    <reaction evidence="3">
        <text>a 5'-end (N(7)-methyl 5'-triphosphoguanosine)-ribonucleoside-ribonucleotide in mRNA + H2O = a (N(7)-methyl 5'-triphosphoguanosine)-nucleoside + a 5'-end phospho-ribonucleoside in mRNA + H(+)</text>
        <dbReference type="Rhea" id="RHEA:66928"/>
        <dbReference type="Rhea" id="RHEA-COMP:15692"/>
        <dbReference type="Rhea" id="RHEA-COMP:17313"/>
        <dbReference type="ChEBI" id="CHEBI:15377"/>
        <dbReference type="ChEBI" id="CHEBI:15378"/>
        <dbReference type="ChEBI" id="CHEBI:138282"/>
        <dbReference type="ChEBI" id="CHEBI:172876"/>
        <dbReference type="ChEBI" id="CHEBI:172877"/>
    </reaction>
    <physiologicalReaction direction="left-to-right" evidence="3">
        <dbReference type="Rhea" id="RHEA:66929"/>
    </physiologicalReaction>
</comment>
<evidence type="ECO:0000256" key="7">
    <source>
        <dbReference type="SAM" id="MobiDB-lite"/>
    </source>
</evidence>
<dbReference type="GO" id="GO:0046872">
    <property type="term" value="F:metal ion binding"/>
    <property type="evidence" value="ECO:0007669"/>
    <property type="project" value="UniProtKB-KW"/>
</dbReference>
<gene>
    <name evidence="9" type="ORF">M408DRAFT_333506</name>
</gene>
<evidence type="ECO:0000256" key="2">
    <source>
        <dbReference type="ARBA" id="ARBA00006562"/>
    </source>
</evidence>
<comment type="catalytic activity">
    <reaction evidence="4">
        <text>a 5'-end triphospho-ribonucleoside in mRNA + H2O = a 5'-end phospho-ribonucleoside in mRNA + diphosphate + H(+)</text>
        <dbReference type="Rhea" id="RHEA:78683"/>
        <dbReference type="Rhea" id="RHEA-COMP:15692"/>
        <dbReference type="Rhea" id="RHEA-COMP:17164"/>
        <dbReference type="ChEBI" id="CHEBI:15377"/>
        <dbReference type="ChEBI" id="CHEBI:15378"/>
        <dbReference type="ChEBI" id="CHEBI:33019"/>
        <dbReference type="ChEBI" id="CHEBI:138282"/>
        <dbReference type="ChEBI" id="CHEBI:167618"/>
    </reaction>
    <physiologicalReaction direction="left-to-right" evidence="4">
        <dbReference type="Rhea" id="RHEA:78684"/>
    </physiologicalReaction>
</comment>
<evidence type="ECO:0000256" key="4">
    <source>
        <dbReference type="ARBA" id="ARBA00044692"/>
    </source>
</evidence>
<comment type="function">
    <text evidence="6">Decapping enzyme for NAD-capped RNAs: specifically hydrolyzes the nicotinamide adenine dinucleotide (NAD) cap from a subset of RNAs by removing the entire NAD moiety from the 5'-end of an NAD-capped RNA.</text>
</comment>
<dbReference type="GO" id="GO:0005634">
    <property type="term" value="C:nucleus"/>
    <property type="evidence" value="ECO:0007669"/>
    <property type="project" value="UniProtKB-SubCell"/>
</dbReference>
<keyword evidence="6" id="KW-0694">RNA-binding</keyword>
<dbReference type="HOGENOM" id="CLU_024877_1_2_1"/>
<dbReference type="GO" id="GO:0004518">
    <property type="term" value="F:nuclease activity"/>
    <property type="evidence" value="ECO:0007669"/>
    <property type="project" value="UniProtKB-KW"/>
</dbReference>
<keyword evidence="6" id="KW-0479">Metal-binding</keyword>
<evidence type="ECO:0000259" key="8">
    <source>
        <dbReference type="Pfam" id="PF08652"/>
    </source>
</evidence>